<evidence type="ECO:0000256" key="4">
    <source>
        <dbReference type="PROSITE-ProRule" id="PRU00335"/>
    </source>
</evidence>
<dbReference type="Proteomes" id="UP000266934">
    <property type="component" value="Chromosome"/>
</dbReference>
<dbReference type="AlphaFoldDB" id="A0A348G4E1"/>
<keyword evidence="8" id="KW-1185">Reference proteome</keyword>
<dbReference type="KEGG" id="blag:BLTE_31090"/>
<feature type="region of interest" description="Disordered" evidence="5">
    <location>
        <begin position="1"/>
        <end position="24"/>
    </location>
</feature>
<dbReference type="Pfam" id="PF17935">
    <property type="entry name" value="TetR_C_27"/>
    <property type="match status" value="1"/>
</dbReference>
<reference evidence="7 8" key="1">
    <citation type="submission" date="2018-08" db="EMBL/GenBank/DDBJ databases">
        <title>Complete genome sequencing of Blastochloris tepida GI.</title>
        <authorList>
            <person name="Tsukatani Y."/>
            <person name="Mori H."/>
        </authorList>
    </citation>
    <scope>NUCLEOTIDE SEQUENCE [LARGE SCALE GENOMIC DNA]</scope>
    <source>
        <strain evidence="7 8">GI</strain>
    </source>
</reference>
<dbReference type="OrthoDB" id="9802498at2"/>
<dbReference type="SUPFAM" id="SSF46689">
    <property type="entry name" value="Homeodomain-like"/>
    <property type="match status" value="1"/>
</dbReference>
<dbReference type="GO" id="GO:0000976">
    <property type="term" value="F:transcription cis-regulatory region binding"/>
    <property type="evidence" value="ECO:0007669"/>
    <property type="project" value="TreeGrafter"/>
</dbReference>
<dbReference type="GO" id="GO:0003700">
    <property type="term" value="F:DNA-binding transcription factor activity"/>
    <property type="evidence" value="ECO:0007669"/>
    <property type="project" value="TreeGrafter"/>
</dbReference>
<dbReference type="InterPro" id="IPR050109">
    <property type="entry name" value="HTH-type_TetR-like_transc_reg"/>
</dbReference>
<dbReference type="InterPro" id="IPR041478">
    <property type="entry name" value="TetR_C_27"/>
</dbReference>
<dbReference type="PANTHER" id="PTHR30055:SF151">
    <property type="entry name" value="TRANSCRIPTIONAL REGULATORY PROTEIN"/>
    <property type="match status" value="1"/>
</dbReference>
<name>A0A348G4E1_9HYPH</name>
<proteinExistence type="predicted"/>
<dbReference type="PANTHER" id="PTHR30055">
    <property type="entry name" value="HTH-TYPE TRANSCRIPTIONAL REGULATOR RUTR"/>
    <property type="match status" value="1"/>
</dbReference>
<evidence type="ECO:0000256" key="5">
    <source>
        <dbReference type="SAM" id="MobiDB-lite"/>
    </source>
</evidence>
<keyword evidence="1" id="KW-0805">Transcription regulation</keyword>
<evidence type="ECO:0000256" key="2">
    <source>
        <dbReference type="ARBA" id="ARBA00023125"/>
    </source>
</evidence>
<evidence type="ECO:0000313" key="7">
    <source>
        <dbReference type="EMBL" id="BBF94424.1"/>
    </source>
</evidence>
<feature type="DNA-binding region" description="H-T-H motif" evidence="4">
    <location>
        <begin position="46"/>
        <end position="65"/>
    </location>
</feature>
<dbReference type="Gene3D" id="1.10.357.10">
    <property type="entry name" value="Tetracycline Repressor, domain 2"/>
    <property type="match status" value="1"/>
</dbReference>
<dbReference type="PROSITE" id="PS50977">
    <property type="entry name" value="HTH_TETR_2"/>
    <property type="match status" value="1"/>
</dbReference>
<keyword evidence="3" id="KW-0804">Transcription</keyword>
<keyword evidence="2 4" id="KW-0238">DNA-binding</keyword>
<evidence type="ECO:0000256" key="3">
    <source>
        <dbReference type="ARBA" id="ARBA00023163"/>
    </source>
</evidence>
<dbReference type="InterPro" id="IPR001647">
    <property type="entry name" value="HTH_TetR"/>
</dbReference>
<evidence type="ECO:0000259" key="6">
    <source>
        <dbReference type="PROSITE" id="PS50977"/>
    </source>
</evidence>
<evidence type="ECO:0000256" key="1">
    <source>
        <dbReference type="ARBA" id="ARBA00023015"/>
    </source>
</evidence>
<dbReference type="InterPro" id="IPR009057">
    <property type="entry name" value="Homeodomain-like_sf"/>
</dbReference>
<accession>A0A348G4E1</accession>
<feature type="compositionally biased region" description="Low complexity" evidence="5">
    <location>
        <begin position="1"/>
        <end position="21"/>
    </location>
</feature>
<evidence type="ECO:0000313" key="8">
    <source>
        <dbReference type="Proteomes" id="UP000266934"/>
    </source>
</evidence>
<dbReference type="Pfam" id="PF00440">
    <property type="entry name" value="TetR_N"/>
    <property type="match status" value="1"/>
</dbReference>
<sequence>MADAPAAAPRPAAPRPSAARQAGRRGEALLGIATDHVRRFGLERTTVVAIAREAGMTHANVYRYFPSKEALVDAITADWLKELEALLQTVADAPDPADDKLERLILAYARGLRERAEAEPNLNALHLAAFSGGRLVSRRHRQRVRTLMERIIEDGVGAQLFRVRSRDKATAVILDVLHRFIDPVAVAADCEVPRDEIDLRVAAAARLVLRALYGGLL</sequence>
<dbReference type="EMBL" id="AP018907">
    <property type="protein sequence ID" value="BBF94424.1"/>
    <property type="molecule type" value="Genomic_DNA"/>
</dbReference>
<protein>
    <recommendedName>
        <fullName evidence="6">HTH tetR-type domain-containing protein</fullName>
    </recommendedName>
</protein>
<gene>
    <name evidence="7" type="ORF">BLTE_31090</name>
</gene>
<feature type="domain" description="HTH tetR-type" evidence="6">
    <location>
        <begin position="23"/>
        <end position="83"/>
    </location>
</feature>
<dbReference type="RefSeq" id="WP_126401522.1">
    <property type="nucleotide sequence ID" value="NZ_AP018907.1"/>
</dbReference>
<organism evidence="7 8">
    <name type="scientific">Blastochloris tepida</name>
    <dbReference type="NCBI Taxonomy" id="2233851"/>
    <lineage>
        <taxon>Bacteria</taxon>
        <taxon>Pseudomonadati</taxon>
        <taxon>Pseudomonadota</taxon>
        <taxon>Alphaproteobacteria</taxon>
        <taxon>Hyphomicrobiales</taxon>
        <taxon>Blastochloridaceae</taxon>
        <taxon>Blastochloris</taxon>
    </lineage>
</organism>